<sequence length="302" mass="32568">MTISATQSVRIDLHCHSTASDGALSPGDVVRRAADNGVTHLALTDHDTTAGLPEARQASLDVGLSLINGIELSCQWRSHTIHIVGLGFDDEDPQWQAALKEQADNRWQRARMIEERLRKLGVDDLLTKATGAAGGDVPGRPHFARILIDEGVVRDNGQAFKRYLGAGKPGDVKACWPSLEVVTGWIRSAGGIAVVAHPKKYKMTATKLRALMKDFVDAGGQGMEVLTSGQSSGDLGFLAELCRREGYLASQGSDFHFPGAAWCDLGRLPGVLPEGLEPVWRHLPGLQEALRGDVKLQVQISQ</sequence>
<evidence type="ECO:0000313" key="2">
    <source>
        <dbReference type="EMBL" id="ENO13600.1"/>
    </source>
</evidence>
<evidence type="ECO:0000313" key="3">
    <source>
        <dbReference type="Proteomes" id="UP000013165"/>
    </source>
</evidence>
<comment type="caution">
    <text evidence="2">The sequence shown here is derived from an EMBL/GenBank/DDBJ whole genome shotgun (WGS) entry which is preliminary data.</text>
</comment>
<dbReference type="CDD" id="cd07438">
    <property type="entry name" value="PHP_HisPPase_AMP"/>
    <property type="match status" value="1"/>
</dbReference>
<evidence type="ECO:0000259" key="1">
    <source>
        <dbReference type="SMART" id="SM00481"/>
    </source>
</evidence>
<dbReference type="HOGENOM" id="CLU_067347_0_0_6"/>
<dbReference type="AlphaFoldDB" id="N6VTX6"/>
<protein>
    <submittedName>
        <fullName evidence="2">PHP domain-containing protein</fullName>
    </submittedName>
</protein>
<dbReference type="GO" id="GO:0035312">
    <property type="term" value="F:5'-3' DNA exonuclease activity"/>
    <property type="evidence" value="ECO:0007669"/>
    <property type="project" value="TreeGrafter"/>
</dbReference>
<dbReference type="Pfam" id="PF02811">
    <property type="entry name" value="PHP"/>
    <property type="match status" value="1"/>
</dbReference>
<dbReference type="Gene3D" id="3.20.20.140">
    <property type="entry name" value="Metal-dependent hydrolases"/>
    <property type="match status" value="1"/>
</dbReference>
<dbReference type="InterPro" id="IPR016195">
    <property type="entry name" value="Pol/histidinol_Pase-like"/>
</dbReference>
<dbReference type="PATRIC" id="fig|626887.3.peg.3882"/>
<keyword evidence="3" id="KW-1185">Reference proteome</keyword>
<dbReference type="GO" id="GO:0004534">
    <property type="term" value="F:5'-3' RNA exonuclease activity"/>
    <property type="evidence" value="ECO:0007669"/>
    <property type="project" value="TreeGrafter"/>
</dbReference>
<feature type="domain" description="Polymerase/histidinol phosphatase N-terminal" evidence="1">
    <location>
        <begin position="11"/>
        <end position="76"/>
    </location>
</feature>
<dbReference type="InterPro" id="IPR003141">
    <property type="entry name" value="Pol/His_phosphatase_N"/>
</dbReference>
<dbReference type="InterPro" id="IPR004013">
    <property type="entry name" value="PHP_dom"/>
</dbReference>
<proteinExistence type="predicted"/>
<dbReference type="Gene3D" id="1.10.150.650">
    <property type="match status" value="1"/>
</dbReference>
<dbReference type="OrthoDB" id="9804333at2"/>
<dbReference type="STRING" id="626887.J057_19430"/>
<dbReference type="RefSeq" id="WP_004581821.1">
    <property type="nucleotide sequence ID" value="NZ_AP028878.1"/>
</dbReference>
<reference evidence="2 3" key="1">
    <citation type="journal article" date="2013" name="Genome Announc.">
        <title>Genome Sequence of the Polycyclic Aromatic Hydrocarbon-Degrading Bacterium Strain Marinobacter nanhaiticus D15-8WT.</title>
        <authorList>
            <person name="Cui Z."/>
            <person name="Gao W."/>
            <person name="Li Q."/>
            <person name="Xu G."/>
            <person name="Zheng L."/>
        </authorList>
    </citation>
    <scope>NUCLEOTIDE SEQUENCE [LARGE SCALE GENOMIC DNA]</scope>
    <source>
        <strain evidence="2 3">D15-8W</strain>
    </source>
</reference>
<dbReference type="Proteomes" id="UP000013165">
    <property type="component" value="Unassembled WGS sequence"/>
</dbReference>
<dbReference type="SMART" id="SM00481">
    <property type="entry name" value="POLIIIAc"/>
    <property type="match status" value="1"/>
</dbReference>
<dbReference type="eggNOG" id="COG0613">
    <property type="taxonomic scope" value="Bacteria"/>
</dbReference>
<accession>N6VTX6</accession>
<dbReference type="SUPFAM" id="SSF89550">
    <property type="entry name" value="PHP domain-like"/>
    <property type="match status" value="1"/>
</dbReference>
<organism evidence="2 3">
    <name type="scientific">Marinobacter nanhaiticus D15-8W</name>
    <dbReference type="NCBI Taxonomy" id="626887"/>
    <lineage>
        <taxon>Bacteria</taxon>
        <taxon>Pseudomonadati</taxon>
        <taxon>Pseudomonadota</taxon>
        <taxon>Gammaproteobacteria</taxon>
        <taxon>Pseudomonadales</taxon>
        <taxon>Marinobacteraceae</taxon>
        <taxon>Marinobacter</taxon>
    </lineage>
</organism>
<dbReference type="EMBL" id="APLQ01000014">
    <property type="protein sequence ID" value="ENO13600.1"/>
    <property type="molecule type" value="Genomic_DNA"/>
</dbReference>
<dbReference type="PANTHER" id="PTHR42924">
    <property type="entry name" value="EXONUCLEASE"/>
    <property type="match status" value="1"/>
</dbReference>
<dbReference type="PANTHER" id="PTHR42924:SF3">
    <property type="entry name" value="POLYMERASE_HISTIDINOL PHOSPHATASE N-TERMINAL DOMAIN-CONTAINING PROTEIN"/>
    <property type="match status" value="1"/>
</dbReference>
<name>N6VTX6_9GAMM</name>
<dbReference type="InterPro" id="IPR052018">
    <property type="entry name" value="PHP_domain"/>
</dbReference>
<gene>
    <name evidence="2" type="ORF">J057_19430</name>
</gene>